<dbReference type="InterPro" id="IPR050319">
    <property type="entry name" value="ABC_transp_ATP-bind"/>
</dbReference>
<dbReference type="Pfam" id="PF08352">
    <property type="entry name" value="oligo_HPY"/>
    <property type="match status" value="1"/>
</dbReference>
<dbReference type="NCBIfam" id="TIGR01727">
    <property type="entry name" value="oligo_HPY"/>
    <property type="match status" value="1"/>
</dbReference>
<reference evidence="6 7" key="1">
    <citation type="submission" date="2024-02" db="EMBL/GenBank/DDBJ databases">
        <title>Seven novel Bacillus-like species.</title>
        <authorList>
            <person name="Liu G."/>
        </authorList>
    </citation>
    <scope>NUCLEOTIDE SEQUENCE [LARGE SCALE GENOMIC DNA]</scope>
    <source>
        <strain evidence="6 7">FJAT-52991</strain>
    </source>
</reference>
<evidence type="ECO:0000313" key="6">
    <source>
        <dbReference type="EMBL" id="WXB91675.1"/>
    </source>
</evidence>
<gene>
    <name evidence="6" type="ORF">WDJ61_10345</name>
</gene>
<proteinExistence type="inferred from homology"/>
<dbReference type="Gene3D" id="3.40.50.300">
    <property type="entry name" value="P-loop containing nucleotide triphosphate hydrolases"/>
    <property type="match status" value="1"/>
</dbReference>
<feature type="domain" description="ABC transporter" evidence="5">
    <location>
        <begin position="6"/>
        <end position="257"/>
    </location>
</feature>
<protein>
    <submittedName>
        <fullName evidence="6">ABC transporter ATP-binding protein</fullName>
    </submittedName>
</protein>
<dbReference type="GO" id="GO:0005524">
    <property type="term" value="F:ATP binding"/>
    <property type="evidence" value="ECO:0007669"/>
    <property type="project" value="UniProtKB-KW"/>
</dbReference>
<dbReference type="PANTHER" id="PTHR43776:SF8">
    <property type="entry name" value="ABC TRANSPORTER, ATP-BINDING PROTEIN"/>
    <property type="match status" value="1"/>
</dbReference>
<dbReference type="CDD" id="cd03257">
    <property type="entry name" value="ABC_NikE_OppD_transporters"/>
    <property type="match status" value="1"/>
</dbReference>
<evidence type="ECO:0000313" key="7">
    <source>
        <dbReference type="Proteomes" id="UP001387364"/>
    </source>
</evidence>
<keyword evidence="4 6" id="KW-0067">ATP-binding</keyword>
<dbReference type="PROSITE" id="PS50893">
    <property type="entry name" value="ABC_TRANSPORTER_2"/>
    <property type="match status" value="1"/>
</dbReference>
<dbReference type="InterPro" id="IPR017871">
    <property type="entry name" value="ABC_transporter-like_CS"/>
</dbReference>
<dbReference type="InterPro" id="IPR003593">
    <property type="entry name" value="AAA+_ATPase"/>
</dbReference>
<sequence>MTTTLLQVEGLKKYFPAGKTNFLGKHTQLLKAVDDLSFTIQEGEIFGLVGESGCGKSTTGRCILKIEEITSGNMQFMGKDITNLKGKELLQLRQEMQMIFQNPYSSLNPRLTIRQTLEEVLKVHKIATGNQAKVRIIELLEQVGLPRDTMDRYPHEFSGGQLQRIVVARALAVNPKFIFADEPVSALDVSVQAQILNLLVSLREELGLTILFVAHDLSVVEHISDRVGVMYLGQIVEMAKVEDLYAEPLHPYTKALIQSIPINHPKEKKERITLEGDIPSPIDPPMGCRFASRCPQCFALCIEEAPTFQEVKPGHFAACHLYISNEK</sequence>
<comment type="similarity">
    <text evidence="1">Belongs to the ABC transporter superfamily.</text>
</comment>
<accession>A0ABZ2N286</accession>
<keyword evidence="7" id="KW-1185">Reference proteome</keyword>
<dbReference type="PROSITE" id="PS00211">
    <property type="entry name" value="ABC_TRANSPORTER_1"/>
    <property type="match status" value="1"/>
</dbReference>
<dbReference type="Proteomes" id="UP001387364">
    <property type="component" value="Chromosome"/>
</dbReference>
<evidence type="ECO:0000256" key="2">
    <source>
        <dbReference type="ARBA" id="ARBA00022448"/>
    </source>
</evidence>
<dbReference type="RefSeq" id="WP_338749397.1">
    <property type="nucleotide sequence ID" value="NZ_CP147404.1"/>
</dbReference>
<dbReference type="InterPro" id="IPR013563">
    <property type="entry name" value="Oligopep_ABC_C"/>
</dbReference>
<dbReference type="SMART" id="SM00382">
    <property type="entry name" value="AAA"/>
    <property type="match status" value="1"/>
</dbReference>
<evidence type="ECO:0000256" key="1">
    <source>
        <dbReference type="ARBA" id="ARBA00005417"/>
    </source>
</evidence>
<organism evidence="6 7">
    <name type="scientific">Bacillus kandeliae</name>
    <dbReference type="NCBI Taxonomy" id="3129297"/>
    <lineage>
        <taxon>Bacteria</taxon>
        <taxon>Bacillati</taxon>
        <taxon>Bacillota</taxon>
        <taxon>Bacilli</taxon>
        <taxon>Bacillales</taxon>
        <taxon>Bacillaceae</taxon>
        <taxon>Bacillus</taxon>
    </lineage>
</organism>
<keyword evidence="3" id="KW-0547">Nucleotide-binding</keyword>
<name>A0ABZ2N286_9BACI</name>
<dbReference type="InterPro" id="IPR003439">
    <property type="entry name" value="ABC_transporter-like_ATP-bd"/>
</dbReference>
<evidence type="ECO:0000256" key="4">
    <source>
        <dbReference type="ARBA" id="ARBA00022840"/>
    </source>
</evidence>
<evidence type="ECO:0000256" key="3">
    <source>
        <dbReference type="ARBA" id="ARBA00022741"/>
    </source>
</evidence>
<dbReference type="PANTHER" id="PTHR43776">
    <property type="entry name" value="TRANSPORT ATP-BINDING PROTEIN"/>
    <property type="match status" value="1"/>
</dbReference>
<dbReference type="InterPro" id="IPR027417">
    <property type="entry name" value="P-loop_NTPase"/>
</dbReference>
<dbReference type="Pfam" id="PF00005">
    <property type="entry name" value="ABC_tran"/>
    <property type="match status" value="1"/>
</dbReference>
<evidence type="ECO:0000259" key="5">
    <source>
        <dbReference type="PROSITE" id="PS50893"/>
    </source>
</evidence>
<dbReference type="SUPFAM" id="SSF52540">
    <property type="entry name" value="P-loop containing nucleoside triphosphate hydrolases"/>
    <property type="match status" value="1"/>
</dbReference>
<keyword evidence="2" id="KW-0813">Transport</keyword>
<dbReference type="EMBL" id="CP147404">
    <property type="protein sequence ID" value="WXB91675.1"/>
    <property type="molecule type" value="Genomic_DNA"/>
</dbReference>